<proteinExistence type="predicted"/>
<evidence type="ECO:0000313" key="1">
    <source>
        <dbReference type="EMBL" id="NYI40439.1"/>
    </source>
</evidence>
<accession>A0A7Z0CH42</accession>
<dbReference type="Gene3D" id="3.90.25.10">
    <property type="entry name" value="UDP-galactose 4-epimerase, domain 1"/>
    <property type="match status" value="1"/>
</dbReference>
<comment type="caution">
    <text evidence="1">The sequence shown here is derived from an EMBL/GenBank/DDBJ whole genome shotgun (WGS) entry which is preliminary data.</text>
</comment>
<dbReference type="AlphaFoldDB" id="A0A7Z0CH42"/>
<gene>
    <name evidence="1" type="ORF">BKA03_000558</name>
</gene>
<sequence length="67" mass="7468">MTRKMTNVVARISLGQQSHIDPYELWSKRDGGYADDFVLAPAETVLGWDIATLMVANDITLERSNVS</sequence>
<organism evidence="1 2">
    <name type="scientific">Demequina lutea</name>
    <dbReference type="NCBI Taxonomy" id="431489"/>
    <lineage>
        <taxon>Bacteria</taxon>
        <taxon>Bacillati</taxon>
        <taxon>Actinomycetota</taxon>
        <taxon>Actinomycetes</taxon>
        <taxon>Micrococcales</taxon>
        <taxon>Demequinaceae</taxon>
        <taxon>Demequina</taxon>
    </lineage>
</organism>
<name>A0A7Z0CH42_9MICO</name>
<protein>
    <submittedName>
        <fullName evidence="1">GDP-D-mannose dehydratase</fullName>
    </submittedName>
</protein>
<dbReference type="Proteomes" id="UP000547973">
    <property type="component" value="Unassembled WGS sequence"/>
</dbReference>
<reference evidence="1 2" key="1">
    <citation type="submission" date="2020-07" db="EMBL/GenBank/DDBJ databases">
        <title>Sequencing the genomes of 1000 actinobacteria strains.</title>
        <authorList>
            <person name="Klenk H.-P."/>
        </authorList>
    </citation>
    <scope>NUCLEOTIDE SEQUENCE [LARGE SCALE GENOMIC DNA]</scope>
    <source>
        <strain evidence="1 2">DSM 19970</strain>
    </source>
</reference>
<keyword evidence="2" id="KW-1185">Reference proteome</keyword>
<dbReference type="EMBL" id="JACBZO010000001">
    <property type="protein sequence ID" value="NYI40439.1"/>
    <property type="molecule type" value="Genomic_DNA"/>
</dbReference>
<evidence type="ECO:0000313" key="2">
    <source>
        <dbReference type="Proteomes" id="UP000547973"/>
    </source>
</evidence>